<dbReference type="PROSITE" id="PS01081">
    <property type="entry name" value="HTH_TETR_1"/>
    <property type="match status" value="1"/>
</dbReference>
<dbReference type="RefSeq" id="WP_356713252.1">
    <property type="nucleotide sequence ID" value="NZ_JBEXIP010000073.1"/>
</dbReference>
<reference evidence="6 7" key="1">
    <citation type="submission" date="2024-06" db="EMBL/GenBank/DDBJ databases">
        <title>The Natural Products Discovery Center: Release of the First 8490 Sequenced Strains for Exploring Actinobacteria Biosynthetic Diversity.</title>
        <authorList>
            <person name="Kalkreuter E."/>
            <person name="Kautsar S.A."/>
            <person name="Yang D."/>
            <person name="Bader C.D."/>
            <person name="Teijaro C.N."/>
            <person name="Fluegel L."/>
            <person name="Davis C.M."/>
            <person name="Simpson J.R."/>
            <person name="Lauterbach L."/>
            <person name="Steele A.D."/>
            <person name="Gui C."/>
            <person name="Meng S."/>
            <person name="Li G."/>
            <person name="Viehrig K."/>
            <person name="Ye F."/>
            <person name="Su P."/>
            <person name="Kiefer A.F."/>
            <person name="Nichols A."/>
            <person name="Cepeda A.J."/>
            <person name="Yan W."/>
            <person name="Fan B."/>
            <person name="Jiang Y."/>
            <person name="Adhikari A."/>
            <person name="Zheng C.-J."/>
            <person name="Schuster L."/>
            <person name="Cowan T.M."/>
            <person name="Smanski M.J."/>
            <person name="Chevrette M.G."/>
            <person name="De Carvalho L.P.S."/>
            <person name="Shen B."/>
        </authorList>
    </citation>
    <scope>NUCLEOTIDE SEQUENCE [LARGE SCALE GENOMIC DNA]</scope>
    <source>
        <strain evidence="6 7">NPDC005137</strain>
    </source>
</reference>
<keyword evidence="2 4" id="KW-0238">DNA-binding</keyword>
<keyword evidence="7" id="KW-1185">Reference proteome</keyword>
<evidence type="ECO:0000256" key="2">
    <source>
        <dbReference type="ARBA" id="ARBA00023125"/>
    </source>
</evidence>
<evidence type="ECO:0000313" key="7">
    <source>
        <dbReference type="Proteomes" id="UP001550044"/>
    </source>
</evidence>
<evidence type="ECO:0000313" key="6">
    <source>
        <dbReference type="EMBL" id="MET8438836.1"/>
    </source>
</evidence>
<dbReference type="SUPFAM" id="SSF48498">
    <property type="entry name" value="Tetracyclin repressor-like, C-terminal domain"/>
    <property type="match status" value="1"/>
</dbReference>
<dbReference type="InterPro" id="IPR001647">
    <property type="entry name" value="HTH_TetR"/>
</dbReference>
<dbReference type="InterPro" id="IPR023772">
    <property type="entry name" value="DNA-bd_HTH_TetR-type_CS"/>
</dbReference>
<name>A0ABV2ULX0_9ACTN</name>
<dbReference type="EMBL" id="JBEXIP010000073">
    <property type="protein sequence ID" value="MET8438836.1"/>
    <property type="molecule type" value="Genomic_DNA"/>
</dbReference>
<dbReference type="PANTHER" id="PTHR47506">
    <property type="entry name" value="TRANSCRIPTIONAL REGULATORY PROTEIN"/>
    <property type="match status" value="1"/>
</dbReference>
<dbReference type="InterPro" id="IPR009057">
    <property type="entry name" value="Homeodomain-like_sf"/>
</dbReference>
<evidence type="ECO:0000256" key="4">
    <source>
        <dbReference type="PROSITE-ProRule" id="PRU00335"/>
    </source>
</evidence>
<dbReference type="Pfam" id="PF16925">
    <property type="entry name" value="TetR_C_13"/>
    <property type="match status" value="1"/>
</dbReference>
<dbReference type="PRINTS" id="PR00455">
    <property type="entry name" value="HTHTETR"/>
</dbReference>
<dbReference type="Gene3D" id="1.10.10.60">
    <property type="entry name" value="Homeodomain-like"/>
    <property type="match status" value="1"/>
</dbReference>
<evidence type="ECO:0000256" key="1">
    <source>
        <dbReference type="ARBA" id="ARBA00023015"/>
    </source>
</evidence>
<gene>
    <name evidence="6" type="ORF">ABZV61_40445</name>
</gene>
<proteinExistence type="predicted"/>
<accession>A0ABV2ULX0</accession>
<protein>
    <submittedName>
        <fullName evidence="6">TetR/AcrR family transcriptional regulator</fullName>
    </submittedName>
</protein>
<dbReference type="PROSITE" id="PS50977">
    <property type="entry name" value="HTH_TETR_2"/>
    <property type="match status" value="1"/>
</dbReference>
<keyword evidence="1" id="KW-0805">Transcription regulation</keyword>
<organism evidence="6 7">
    <name type="scientific">Streptomyces sp. 900116325</name>
    <dbReference type="NCBI Taxonomy" id="3154295"/>
    <lineage>
        <taxon>Bacteria</taxon>
        <taxon>Bacillati</taxon>
        <taxon>Actinomycetota</taxon>
        <taxon>Actinomycetes</taxon>
        <taxon>Kitasatosporales</taxon>
        <taxon>Streptomycetaceae</taxon>
        <taxon>Streptomyces</taxon>
    </lineage>
</organism>
<dbReference type="InterPro" id="IPR011075">
    <property type="entry name" value="TetR_C"/>
</dbReference>
<dbReference type="Pfam" id="PF00440">
    <property type="entry name" value="TetR_N"/>
    <property type="match status" value="1"/>
</dbReference>
<dbReference type="InterPro" id="IPR036271">
    <property type="entry name" value="Tet_transcr_reg_TetR-rel_C_sf"/>
</dbReference>
<dbReference type="PANTHER" id="PTHR47506:SF1">
    <property type="entry name" value="HTH-TYPE TRANSCRIPTIONAL REGULATOR YJDC"/>
    <property type="match status" value="1"/>
</dbReference>
<dbReference type="SUPFAM" id="SSF46689">
    <property type="entry name" value="Homeodomain-like"/>
    <property type="match status" value="1"/>
</dbReference>
<evidence type="ECO:0000256" key="3">
    <source>
        <dbReference type="ARBA" id="ARBA00023163"/>
    </source>
</evidence>
<sequence length="193" mass="20516">MARIREFDTEAAVEAAMNAFRRRGYEGTSVQDLVSATGVGRGSLYAAFGSKEGLYLAAMDRYRERYALPLVELLRGGAPARELLREVLVGTVDAIVRDGSRQACLIVGATTERIAHDPKAAAHVRSTTASLEDALCEVITEAQASGELPAARDARDLARFLLVTMQGLKVMGAIDPDRPALMGAVEVALGALG</sequence>
<comment type="caution">
    <text evidence="6">The sequence shown here is derived from an EMBL/GenBank/DDBJ whole genome shotgun (WGS) entry which is preliminary data.</text>
</comment>
<dbReference type="Proteomes" id="UP001550044">
    <property type="component" value="Unassembled WGS sequence"/>
</dbReference>
<evidence type="ECO:0000259" key="5">
    <source>
        <dbReference type="PROSITE" id="PS50977"/>
    </source>
</evidence>
<feature type="domain" description="HTH tetR-type" evidence="5">
    <location>
        <begin position="6"/>
        <end position="66"/>
    </location>
</feature>
<feature type="DNA-binding region" description="H-T-H motif" evidence="4">
    <location>
        <begin position="29"/>
        <end position="48"/>
    </location>
</feature>
<keyword evidence="3" id="KW-0804">Transcription</keyword>
<dbReference type="Gene3D" id="1.10.357.10">
    <property type="entry name" value="Tetracycline Repressor, domain 2"/>
    <property type="match status" value="1"/>
</dbReference>